<dbReference type="Proteomes" id="UP000245609">
    <property type="component" value="Unassembled WGS sequence"/>
</dbReference>
<evidence type="ECO:0008006" key="8">
    <source>
        <dbReference type="Google" id="ProtNLM"/>
    </source>
</evidence>
<keyword evidence="3 5" id="KW-1133">Transmembrane helix</keyword>
<dbReference type="AlphaFoldDB" id="A0A2T9YUS5"/>
<keyword evidence="4 5" id="KW-0472">Membrane</keyword>
<evidence type="ECO:0000313" key="7">
    <source>
        <dbReference type="Proteomes" id="UP000245609"/>
    </source>
</evidence>
<dbReference type="PANTHER" id="PTHR23294">
    <property type="entry name" value="ET TRANSLATION PRODUCT-RELATED"/>
    <property type="match status" value="1"/>
</dbReference>
<accession>A0A2T9YUS5</accession>
<dbReference type="GO" id="GO:0016020">
    <property type="term" value="C:membrane"/>
    <property type="evidence" value="ECO:0007669"/>
    <property type="project" value="UniProtKB-SubCell"/>
</dbReference>
<organism evidence="6 7">
    <name type="scientific">Smittium megazygosporum</name>
    <dbReference type="NCBI Taxonomy" id="133381"/>
    <lineage>
        <taxon>Eukaryota</taxon>
        <taxon>Fungi</taxon>
        <taxon>Fungi incertae sedis</taxon>
        <taxon>Zoopagomycota</taxon>
        <taxon>Kickxellomycotina</taxon>
        <taxon>Harpellomycetes</taxon>
        <taxon>Harpellales</taxon>
        <taxon>Legeriomycetaceae</taxon>
        <taxon>Smittium</taxon>
    </lineage>
</organism>
<evidence type="ECO:0000256" key="2">
    <source>
        <dbReference type="ARBA" id="ARBA00022692"/>
    </source>
</evidence>
<dbReference type="SUPFAM" id="SSF103473">
    <property type="entry name" value="MFS general substrate transporter"/>
    <property type="match status" value="1"/>
</dbReference>
<feature type="transmembrane region" description="Helical" evidence="5">
    <location>
        <begin position="98"/>
        <end position="123"/>
    </location>
</feature>
<evidence type="ECO:0000313" key="6">
    <source>
        <dbReference type="EMBL" id="PVU96069.1"/>
    </source>
</evidence>
<dbReference type="InterPro" id="IPR010291">
    <property type="entry name" value="Ion_channel_UNC-93"/>
</dbReference>
<protein>
    <recommendedName>
        <fullName evidence="8">Major facilitator superfamily (MFS) profile domain-containing protein</fullName>
    </recommendedName>
</protein>
<feature type="transmembrane region" description="Helical" evidence="5">
    <location>
        <begin position="168"/>
        <end position="186"/>
    </location>
</feature>
<dbReference type="PANTHER" id="PTHR23294:SF59">
    <property type="entry name" value="UNC93-LIKE PROTEIN C922.05C"/>
    <property type="match status" value="1"/>
</dbReference>
<keyword evidence="2 5" id="KW-0812">Transmembrane</keyword>
<feature type="transmembrane region" description="Helical" evidence="5">
    <location>
        <begin position="259"/>
        <end position="276"/>
    </location>
</feature>
<comment type="subcellular location">
    <subcellularLocation>
        <location evidence="1">Membrane</location>
        <topology evidence="1">Multi-pass membrane protein</topology>
    </subcellularLocation>
</comment>
<evidence type="ECO:0000256" key="4">
    <source>
        <dbReference type="ARBA" id="ARBA00023136"/>
    </source>
</evidence>
<sequence>MAKNFYFTSKFQVILVSFICFCVPGMFNALNSLGGGGQIDTSTGSKANTALYVTFSVFGLLGGGIVNLFGVRFTLSLSALTYALYSGSYIYYNHTGKPGFTIAAGAILGIGAGVLWAGQGMIMTSYPLEKEKGNFIFISWSIFNMGGVLGSIIPVVINSDGNLSDAGYIAFLVIEVLGSLLALALAPPSKVKRSDGSDVVISKQQNILGEFVEILKLFMNPSMISLFFLSFSSNFFYSYQFNLYNAPHYNQRSRGFNNIFYWASQMLGSYIFSLILDSKMSRKKRAYIGTTINAVMFNAVWIGTIFMHKKFAPVRDKTEPEYNFQTSGGKYFAPLLLYIFMGLCDATWQSMAYWLIGTLSNDSIVLSRYVGFYKGVQSAGSAVSWAIDAAKMKPTPQLIFNMVVVNVAIPFMYLVCMKTKETNEAVEGKDVEEY</sequence>
<proteinExistence type="predicted"/>
<dbReference type="STRING" id="133381.A0A2T9YUS5"/>
<keyword evidence="7" id="KW-1185">Reference proteome</keyword>
<gene>
    <name evidence="6" type="ORF">BB560_005830</name>
</gene>
<feature type="transmembrane region" description="Helical" evidence="5">
    <location>
        <begin position="398"/>
        <end position="416"/>
    </location>
</feature>
<feature type="transmembrane region" description="Helical" evidence="5">
    <location>
        <begin position="12"/>
        <end position="30"/>
    </location>
</feature>
<evidence type="ECO:0000256" key="1">
    <source>
        <dbReference type="ARBA" id="ARBA00004141"/>
    </source>
</evidence>
<comment type="caution">
    <text evidence="6">The sequence shown here is derived from an EMBL/GenBank/DDBJ whole genome shotgun (WGS) entry which is preliminary data.</text>
</comment>
<name>A0A2T9YUS5_9FUNG</name>
<dbReference type="InterPro" id="IPR036259">
    <property type="entry name" value="MFS_trans_sf"/>
</dbReference>
<dbReference type="OrthoDB" id="196103at2759"/>
<evidence type="ECO:0000256" key="3">
    <source>
        <dbReference type="ARBA" id="ARBA00022989"/>
    </source>
</evidence>
<feature type="transmembrane region" description="Helical" evidence="5">
    <location>
        <begin position="135"/>
        <end position="156"/>
    </location>
</feature>
<feature type="transmembrane region" description="Helical" evidence="5">
    <location>
        <begin position="335"/>
        <end position="356"/>
    </location>
</feature>
<feature type="transmembrane region" description="Helical" evidence="5">
    <location>
        <begin position="217"/>
        <end position="239"/>
    </location>
</feature>
<evidence type="ECO:0000256" key="5">
    <source>
        <dbReference type="SAM" id="Phobius"/>
    </source>
</evidence>
<dbReference type="Pfam" id="PF05978">
    <property type="entry name" value="UNC-93"/>
    <property type="match status" value="1"/>
</dbReference>
<dbReference type="Gene3D" id="1.20.1250.20">
    <property type="entry name" value="MFS general substrate transporter like domains"/>
    <property type="match status" value="1"/>
</dbReference>
<feature type="transmembrane region" description="Helical" evidence="5">
    <location>
        <begin position="50"/>
        <end position="68"/>
    </location>
</feature>
<dbReference type="EMBL" id="MBFS01002520">
    <property type="protein sequence ID" value="PVU96069.1"/>
    <property type="molecule type" value="Genomic_DNA"/>
</dbReference>
<reference evidence="6 7" key="1">
    <citation type="journal article" date="2018" name="MBio">
        <title>Comparative Genomics Reveals the Core Gene Toolbox for the Fungus-Insect Symbiosis.</title>
        <authorList>
            <person name="Wang Y."/>
            <person name="Stata M."/>
            <person name="Wang W."/>
            <person name="Stajich J.E."/>
            <person name="White M.M."/>
            <person name="Moncalvo J.M."/>
        </authorList>
    </citation>
    <scope>NUCLEOTIDE SEQUENCE [LARGE SCALE GENOMIC DNA]</scope>
    <source>
        <strain evidence="6 7">SC-DP-2</strain>
    </source>
</reference>
<dbReference type="InterPro" id="IPR051617">
    <property type="entry name" value="UNC-93-like_regulator"/>
</dbReference>